<gene>
    <name evidence="1" type="ORF">SAMN04488101_101649</name>
</gene>
<dbReference type="RefSeq" id="WP_084287209.1">
    <property type="nucleotide sequence ID" value="NZ_FWYB01000001.1"/>
</dbReference>
<dbReference type="Pfam" id="PF18728">
    <property type="entry name" value="HEPN_AbiV"/>
    <property type="match status" value="1"/>
</dbReference>
<dbReference type="AlphaFoldDB" id="A0A1W2AIY6"/>
<name>A0A1W2AIY6_9SPHI</name>
<sequence length="263" mass="30714">MNKRIQAVQLTKRELPHISRRECQIIYPKIFHNADRNWQAAQLLAKEGFYGQAISVATVSIEEAIKAIIIQLDGAGFNFRSAKGVSRFFNEHAIRHVTACVFLCIELIGDDLLKYFKRIHKSPSETQLFIQKIKDLQPLITDAVVYLQGKAKEMKSELPFFLSIEQSRQRGFYCDFENKFLSPEDLDETKYLEVLKKYGKIHNFIRGFSETFTNQSNEEISQLLQSFKDEQLYRHIGDYLKGMKAEQMFQQFLQLLDQVENLE</sequence>
<accession>A0A1W2AIY6</accession>
<dbReference type="InterPro" id="IPR030987">
    <property type="entry name" value="AbiV"/>
</dbReference>
<keyword evidence="2" id="KW-1185">Reference proteome</keyword>
<dbReference type="EMBL" id="FWYB01000001">
    <property type="protein sequence ID" value="SMC60520.1"/>
    <property type="molecule type" value="Genomic_DNA"/>
</dbReference>
<evidence type="ECO:0000313" key="2">
    <source>
        <dbReference type="Proteomes" id="UP000192678"/>
    </source>
</evidence>
<dbReference type="OrthoDB" id="1420605at2"/>
<dbReference type="STRING" id="475255.SAMN04488101_101649"/>
<protein>
    <submittedName>
        <fullName evidence="1">Abortive infection protein, AbiV family</fullName>
    </submittedName>
</protein>
<dbReference type="Proteomes" id="UP000192678">
    <property type="component" value="Unassembled WGS sequence"/>
</dbReference>
<proteinExistence type="predicted"/>
<evidence type="ECO:0000313" key="1">
    <source>
        <dbReference type="EMBL" id="SMC60520.1"/>
    </source>
</evidence>
<dbReference type="NCBIfam" id="TIGR04498">
    <property type="entry name" value="AbiV_defense"/>
    <property type="match status" value="1"/>
</dbReference>
<reference evidence="1 2" key="1">
    <citation type="submission" date="2017-04" db="EMBL/GenBank/DDBJ databases">
        <authorList>
            <person name="Afonso C.L."/>
            <person name="Miller P.J."/>
            <person name="Scott M.A."/>
            <person name="Spackman E."/>
            <person name="Goraichik I."/>
            <person name="Dimitrov K.M."/>
            <person name="Suarez D.L."/>
            <person name="Swayne D.E."/>
        </authorList>
    </citation>
    <scope>NUCLEOTIDE SEQUENCE [LARGE SCALE GENOMIC DNA]</scope>
    <source>
        <strain evidence="1 2">DSM 19625</strain>
    </source>
</reference>
<organism evidence="1 2">
    <name type="scientific">Pedobacter nyackensis</name>
    <dbReference type="NCBI Taxonomy" id="475255"/>
    <lineage>
        <taxon>Bacteria</taxon>
        <taxon>Pseudomonadati</taxon>
        <taxon>Bacteroidota</taxon>
        <taxon>Sphingobacteriia</taxon>
        <taxon>Sphingobacteriales</taxon>
        <taxon>Sphingobacteriaceae</taxon>
        <taxon>Pedobacter</taxon>
    </lineage>
</organism>